<organism evidence="2 3">
    <name type="scientific">Paracoccus spongiarum</name>
    <dbReference type="NCBI Taxonomy" id="3064387"/>
    <lineage>
        <taxon>Bacteria</taxon>
        <taxon>Pseudomonadati</taxon>
        <taxon>Pseudomonadota</taxon>
        <taxon>Alphaproteobacteria</taxon>
        <taxon>Rhodobacterales</taxon>
        <taxon>Paracoccaceae</taxon>
        <taxon>Paracoccus</taxon>
    </lineage>
</organism>
<accession>A0ABT9JAS4</accession>
<keyword evidence="3" id="KW-1185">Reference proteome</keyword>
<proteinExistence type="predicted"/>
<dbReference type="RefSeq" id="WP_305962757.1">
    <property type="nucleotide sequence ID" value="NZ_JAVAMQ010000005.1"/>
</dbReference>
<evidence type="ECO:0000259" key="1">
    <source>
        <dbReference type="Pfam" id="PF13403"/>
    </source>
</evidence>
<comment type="caution">
    <text evidence="2">The sequence shown here is derived from an EMBL/GenBank/DDBJ whole genome shotgun (WGS) entry which is preliminary data.</text>
</comment>
<gene>
    <name evidence="2" type="ORF">Q5Y72_07365</name>
</gene>
<evidence type="ECO:0000313" key="2">
    <source>
        <dbReference type="EMBL" id="MDP5306908.1"/>
    </source>
</evidence>
<dbReference type="InterPro" id="IPR028992">
    <property type="entry name" value="Hedgehog/Intein_dom"/>
</dbReference>
<dbReference type="PROSITE" id="PS00018">
    <property type="entry name" value="EF_HAND_1"/>
    <property type="match status" value="1"/>
</dbReference>
<dbReference type="Proteomes" id="UP001224997">
    <property type="component" value="Unassembled WGS sequence"/>
</dbReference>
<reference evidence="2 3" key="1">
    <citation type="submission" date="2023-08" db="EMBL/GenBank/DDBJ databases">
        <authorList>
            <person name="Park J.-S."/>
        </authorList>
    </citation>
    <scope>NUCLEOTIDE SEQUENCE [LARGE SCALE GENOMIC DNA]</scope>
    <source>
        <strain evidence="2 3">2205BS29-5</strain>
    </source>
</reference>
<sequence>MPVVTISIYMTPVTRGTVTANSTLVRIAIDDQDGDGAISRDEWQAFTGNQRGQIAGDTTPPGLWNGSTGALGNNSTGTLYTPTPFSRGADVGSLLNAYSKSGFRPTIASLNVCFLAGTMIATPGGEVAVESLRPGDLVLTRDHGPQPLVWTHATHVTPADLDLAPNKRPIRIRAGALGRGLPRRDTDVSPQHRVLVADAEGGEYLISARHLMKSGAPGIGLRPGAGAFDLVHIAFAAHQVVIAEGAPMESFYTGRMAVRALSVAQRLGLIACFPAIATGENPMTPARPFIGHRDLARIRAAPAAAG</sequence>
<dbReference type="InterPro" id="IPR018247">
    <property type="entry name" value="EF_Hand_1_Ca_BS"/>
</dbReference>
<dbReference type="Gene3D" id="2.170.16.10">
    <property type="entry name" value="Hedgehog/Intein (Hint) domain"/>
    <property type="match status" value="1"/>
</dbReference>
<protein>
    <submittedName>
        <fullName evidence="2">Hint domain-containing protein</fullName>
    </submittedName>
</protein>
<feature type="domain" description="Hedgehog/Intein (Hint)" evidence="1">
    <location>
        <begin position="112"/>
        <end position="254"/>
    </location>
</feature>
<dbReference type="Pfam" id="PF13403">
    <property type="entry name" value="Hint_2"/>
    <property type="match status" value="1"/>
</dbReference>
<evidence type="ECO:0000313" key="3">
    <source>
        <dbReference type="Proteomes" id="UP001224997"/>
    </source>
</evidence>
<dbReference type="InterPro" id="IPR036844">
    <property type="entry name" value="Hint_dom_sf"/>
</dbReference>
<name>A0ABT9JAS4_9RHOB</name>
<dbReference type="EMBL" id="JAVAMQ010000005">
    <property type="protein sequence ID" value="MDP5306908.1"/>
    <property type="molecule type" value="Genomic_DNA"/>
</dbReference>
<dbReference type="SUPFAM" id="SSF51294">
    <property type="entry name" value="Hedgehog/intein (Hint) domain"/>
    <property type="match status" value="1"/>
</dbReference>